<comment type="function">
    <text evidence="4">Removes the phosphate from trehalose 6-phosphate to produce free trehalose.</text>
</comment>
<comment type="caution">
    <text evidence="5">The sequence shown here is derived from an EMBL/GenBank/DDBJ whole genome shotgun (WGS) entry which is preliminary data.</text>
</comment>
<dbReference type="NCBIfam" id="TIGR01484">
    <property type="entry name" value="HAD-SF-IIB"/>
    <property type="match status" value="1"/>
</dbReference>
<reference evidence="5 6" key="1">
    <citation type="submission" date="2017-06" db="EMBL/GenBank/DDBJ databases">
        <title>Novel microbial phyla capable of carbon fixation and sulfur reduction in deep-sea sediments.</title>
        <authorList>
            <person name="Huang J."/>
            <person name="Baker B."/>
            <person name="Wang Y."/>
        </authorList>
    </citation>
    <scope>NUCLEOTIDE SEQUENCE [LARGE SCALE GENOMIC DNA]</scope>
    <source>
        <strain evidence="5">B3_LCP</strain>
    </source>
</reference>
<dbReference type="Proteomes" id="UP000319619">
    <property type="component" value="Unassembled WGS sequence"/>
</dbReference>
<dbReference type="GO" id="GO:0004805">
    <property type="term" value="F:trehalose-phosphatase activity"/>
    <property type="evidence" value="ECO:0007669"/>
    <property type="project" value="UniProtKB-EC"/>
</dbReference>
<organism evidence="5 6">
    <name type="scientific">candidate division LCP-89 bacterium B3_LCP</name>
    <dbReference type="NCBI Taxonomy" id="2012998"/>
    <lineage>
        <taxon>Bacteria</taxon>
        <taxon>Pseudomonadati</taxon>
        <taxon>Bacteria division LCP-89</taxon>
    </lineage>
</organism>
<evidence type="ECO:0000256" key="1">
    <source>
        <dbReference type="ARBA" id="ARBA00005199"/>
    </source>
</evidence>
<dbReference type="PANTHER" id="PTHR43768:SF3">
    <property type="entry name" value="TREHALOSE 6-PHOSPHATE PHOSPHATASE"/>
    <property type="match status" value="1"/>
</dbReference>
<dbReference type="NCBIfam" id="TIGR00685">
    <property type="entry name" value="T6PP"/>
    <property type="match status" value="1"/>
</dbReference>
<comment type="cofactor">
    <cofactor evidence="4">
        <name>Mg(2+)</name>
        <dbReference type="ChEBI" id="CHEBI:18420"/>
    </cofactor>
</comment>
<comment type="similarity">
    <text evidence="2 4">Belongs to the trehalose phosphatase family.</text>
</comment>
<dbReference type="Gene3D" id="3.40.50.1000">
    <property type="entry name" value="HAD superfamily/HAD-like"/>
    <property type="match status" value="1"/>
</dbReference>
<sequence length="269" mass="30049">MAVELINILDARDILSEAISGSDRVLLGLDFDGTLSPIVTDPAAARMSTENREFLQRICCNNKTDVAILSGRSLDDLRSKVDLDGVFLAGDHGLTIRNLDGSVFCPEGIKPHGDLLAQIEHIESLTSTIAGLYLEPKEFSLTVHYRQASIDTGEKLRPILKKIVEGTDFQLQSGRMCWEINPIIRWNKGDAYNWVRNHLTSEKENLCQLYVGDDRTDENVFAVIPSEGFAIQVMSDEKLKSSDANYKLDDQAEVALLLEIIEQQLNDRN</sequence>
<dbReference type="EMBL" id="NJBN01000008">
    <property type="protein sequence ID" value="TKJ39050.1"/>
    <property type="molecule type" value="Genomic_DNA"/>
</dbReference>
<dbReference type="InterPro" id="IPR023214">
    <property type="entry name" value="HAD_sf"/>
</dbReference>
<evidence type="ECO:0000256" key="3">
    <source>
        <dbReference type="ARBA" id="ARBA00022801"/>
    </source>
</evidence>
<keyword evidence="4" id="KW-0479">Metal-binding</keyword>
<comment type="pathway">
    <text evidence="1 4">Glycan biosynthesis; trehalose biosynthesis.</text>
</comment>
<accession>A0A532UVS7</accession>
<dbReference type="InterPro" id="IPR003337">
    <property type="entry name" value="Trehalose_PPase"/>
</dbReference>
<evidence type="ECO:0000256" key="2">
    <source>
        <dbReference type="ARBA" id="ARBA00008770"/>
    </source>
</evidence>
<dbReference type="AlphaFoldDB" id="A0A532UVS7"/>
<dbReference type="GO" id="GO:0005992">
    <property type="term" value="P:trehalose biosynthetic process"/>
    <property type="evidence" value="ECO:0007669"/>
    <property type="project" value="UniProtKB-UniPathway"/>
</dbReference>
<name>A0A532UVS7_UNCL8</name>
<gene>
    <name evidence="5" type="primary">otsB</name>
    <name evidence="5" type="ORF">CEE37_11540</name>
</gene>
<dbReference type="PANTHER" id="PTHR43768">
    <property type="entry name" value="TREHALOSE 6-PHOSPHATE PHOSPHATASE"/>
    <property type="match status" value="1"/>
</dbReference>
<dbReference type="Pfam" id="PF02358">
    <property type="entry name" value="Trehalose_PPase"/>
    <property type="match status" value="1"/>
</dbReference>
<dbReference type="SUPFAM" id="SSF56784">
    <property type="entry name" value="HAD-like"/>
    <property type="match status" value="1"/>
</dbReference>
<keyword evidence="3 4" id="KW-0378">Hydrolase</keyword>
<dbReference type="UniPathway" id="UPA00299"/>
<proteinExistence type="inferred from homology"/>
<dbReference type="InterPro" id="IPR006379">
    <property type="entry name" value="HAD-SF_hydro_IIB"/>
</dbReference>
<dbReference type="InterPro" id="IPR044651">
    <property type="entry name" value="OTSB-like"/>
</dbReference>
<evidence type="ECO:0000256" key="4">
    <source>
        <dbReference type="RuleBase" id="RU361117"/>
    </source>
</evidence>
<evidence type="ECO:0000313" key="5">
    <source>
        <dbReference type="EMBL" id="TKJ39050.1"/>
    </source>
</evidence>
<protein>
    <recommendedName>
        <fullName evidence="4">Trehalose 6-phosphate phosphatase</fullName>
        <ecNumber evidence="4">3.1.3.12</ecNumber>
    </recommendedName>
</protein>
<dbReference type="Gene3D" id="3.30.70.1020">
    <property type="entry name" value="Trehalose-6-phosphate phosphatase related protein, domain 2"/>
    <property type="match status" value="1"/>
</dbReference>
<dbReference type="InterPro" id="IPR036412">
    <property type="entry name" value="HAD-like_sf"/>
</dbReference>
<comment type="catalytic activity">
    <reaction evidence="4">
        <text>alpha,alpha-trehalose 6-phosphate + H2O = alpha,alpha-trehalose + phosphate</text>
        <dbReference type="Rhea" id="RHEA:23420"/>
        <dbReference type="ChEBI" id="CHEBI:15377"/>
        <dbReference type="ChEBI" id="CHEBI:16551"/>
        <dbReference type="ChEBI" id="CHEBI:43474"/>
        <dbReference type="ChEBI" id="CHEBI:58429"/>
        <dbReference type="EC" id="3.1.3.12"/>
    </reaction>
</comment>
<dbReference type="EC" id="3.1.3.12" evidence="4"/>
<dbReference type="GO" id="GO:0046872">
    <property type="term" value="F:metal ion binding"/>
    <property type="evidence" value="ECO:0007669"/>
    <property type="project" value="UniProtKB-KW"/>
</dbReference>
<evidence type="ECO:0000313" key="6">
    <source>
        <dbReference type="Proteomes" id="UP000319619"/>
    </source>
</evidence>
<keyword evidence="4" id="KW-0460">Magnesium</keyword>